<dbReference type="InterPro" id="IPR033116">
    <property type="entry name" value="TRYPSIN_SER"/>
</dbReference>
<dbReference type="Pfam" id="PF12032">
    <property type="entry name" value="CLIP"/>
    <property type="match status" value="1"/>
</dbReference>
<keyword evidence="9" id="KW-0325">Glycoprotein</keyword>
<protein>
    <recommendedName>
        <fullName evidence="12">CLIP domain-containing serine protease</fullName>
        <ecNumber evidence="11">3.4.21.-</ecNumber>
    </recommendedName>
</protein>
<dbReference type="PROSITE" id="PS00135">
    <property type="entry name" value="TRYPSIN_SER"/>
    <property type="match status" value="1"/>
</dbReference>
<feature type="chain" id="PRO_5023975475" description="CLIP domain-containing serine protease" evidence="12">
    <location>
        <begin position="26"/>
        <end position="387"/>
    </location>
</feature>
<evidence type="ECO:0000256" key="12">
    <source>
        <dbReference type="RuleBase" id="RU366078"/>
    </source>
</evidence>
<dbReference type="Gene3D" id="3.30.1640.30">
    <property type="match status" value="1"/>
</dbReference>
<gene>
    <name evidence="14" type="primary">ea_19</name>
    <name evidence="14" type="ORF">g.30500</name>
</gene>
<keyword evidence="6" id="KW-0106">Calcium</keyword>
<dbReference type="SUPFAM" id="SSF50494">
    <property type="entry name" value="Trypsin-like serine proteases"/>
    <property type="match status" value="1"/>
</dbReference>
<dbReference type="PROSITE" id="PS50240">
    <property type="entry name" value="TRYPSIN_DOM"/>
    <property type="match status" value="1"/>
</dbReference>
<dbReference type="AlphaFoldDB" id="A0A0A1XT19"/>
<organism evidence="14">
    <name type="scientific">Zeugodacus cucurbitae</name>
    <name type="common">Melon fruit fly</name>
    <name type="synonym">Bactrocera cucurbitae</name>
    <dbReference type="NCBI Taxonomy" id="28588"/>
    <lineage>
        <taxon>Eukaryota</taxon>
        <taxon>Metazoa</taxon>
        <taxon>Ecdysozoa</taxon>
        <taxon>Arthropoda</taxon>
        <taxon>Hexapoda</taxon>
        <taxon>Insecta</taxon>
        <taxon>Pterygota</taxon>
        <taxon>Neoptera</taxon>
        <taxon>Endopterygota</taxon>
        <taxon>Diptera</taxon>
        <taxon>Brachycera</taxon>
        <taxon>Muscomorpha</taxon>
        <taxon>Tephritoidea</taxon>
        <taxon>Tephritidae</taxon>
        <taxon>Zeugodacus</taxon>
        <taxon>Zeugodacus</taxon>
    </lineage>
</organism>
<dbReference type="GO" id="GO:0005576">
    <property type="term" value="C:extracellular region"/>
    <property type="evidence" value="ECO:0007669"/>
    <property type="project" value="UniProtKB-SubCell"/>
</dbReference>
<dbReference type="Pfam" id="PF00089">
    <property type="entry name" value="Trypsin"/>
    <property type="match status" value="1"/>
</dbReference>
<dbReference type="InterPro" id="IPR009003">
    <property type="entry name" value="Peptidase_S1_PA"/>
</dbReference>
<dbReference type="InterPro" id="IPR022700">
    <property type="entry name" value="CLIP"/>
</dbReference>
<dbReference type="EC" id="3.4.21.-" evidence="11"/>
<dbReference type="GO" id="GO:0004252">
    <property type="term" value="F:serine-type endopeptidase activity"/>
    <property type="evidence" value="ECO:0007669"/>
    <property type="project" value="UniProtKB-UniRule"/>
</dbReference>
<dbReference type="InterPro" id="IPR038565">
    <property type="entry name" value="CLIP_sf"/>
</dbReference>
<evidence type="ECO:0000256" key="8">
    <source>
        <dbReference type="ARBA" id="ARBA00023157"/>
    </source>
</evidence>
<comment type="subcellular location">
    <subcellularLocation>
        <location evidence="12">Secreted</location>
    </subcellularLocation>
</comment>
<evidence type="ECO:0000256" key="6">
    <source>
        <dbReference type="ARBA" id="ARBA00022837"/>
    </source>
</evidence>
<dbReference type="InterPro" id="IPR043504">
    <property type="entry name" value="Peptidase_S1_PA_chymotrypsin"/>
</dbReference>
<keyword evidence="4 11" id="KW-0378">Hydrolase</keyword>
<evidence type="ECO:0000256" key="7">
    <source>
        <dbReference type="ARBA" id="ARBA00023145"/>
    </source>
</evidence>
<dbReference type="InterPro" id="IPR051487">
    <property type="entry name" value="Ser/Thr_Proteases_Immune/Dev"/>
</dbReference>
<evidence type="ECO:0000256" key="11">
    <source>
        <dbReference type="RuleBase" id="RU363034"/>
    </source>
</evidence>
<dbReference type="InterPro" id="IPR018114">
    <property type="entry name" value="TRYPSIN_HIS"/>
</dbReference>
<sequence>MRHQIITFSCSTLLIMLQVFMLSNAVDTARYNFQNEEVVEPCHAPNGSPGVCLYYKECANLSNWRIQNNVHDADDVKRMLCGNDGLHLCCNRKNYYFPDTNYISQLNPKGLEILNEVECNRLSGDRVSNGKAVMLGQYPFMALLKYNRVGDQFLCGGTLITSLFVLTAAHCITQDLSSVRLGEHDTSTEVDCTNSKSHCLPKTEEYEIEQIFKHPNYLKPIDTHDVALLKLKTEVITQVHIKPICLPISQLVYDHSNKIRQYTIAGWGYTERQDKSSNVLQHAKIPHQARDVCQRAFSRFGVNITHDHICAGGENRIDTCAGDSGGPLFALVPFKLINSYIIRREVQFGIVSLGMENCGHRNVSAAAYANLMKYMPWVTEIIGNYTP</sequence>
<dbReference type="Gene3D" id="2.40.10.10">
    <property type="entry name" value="Trypsin-like serine proteases"/>
    <property type="match status" value="2"/>
</dbReference>
<dbReference type="PROSITE" id="PS00134">
    <property type="entry name" value="TRYPSIN_HIS"/>
    <property type="match status" value="1"/>
</dbReference>
<evidence type="ECO:0000256" key="4">
    <source>
        <dbReference type="ARBA" id="ARBA00022801"/>
    </source>
</evidence>
<feature type="domain" description="Peptidase S1" evidence="13">
    <location>
        <begin position="127"/>
        <end position="383"/>
    </location>
</feature>
<comment type="domain">
    <text evidence="12">The clip domain consists of 35-55 residues which are 'knitted' together usually by 3 conserved disulfide bonds forming a clip-like compact structure.</text>
</comment>
<dbReference type="FunFam" id="2.40.10.10:FF:000078">
    <property type="entry name" value="Serine protease H137"/>
    <property type="match status" value="1"/>
</dbReference>
<dbReference type="EMBL" id="GBXI01000217">
    <property type="protein sequence ID" value="JAD14075.1"/>
    <property type="molecule type" value="Transcribed_RNA"/>
</dbReference>
<feature type="signal peptide" evidence="12">
    <location>
        <begin position="1"/>
        <end position="25"/>
    </location>
</feature>
<dbReference type="GO" id="GO:0051604">
    <property type="term" value="P:protein maturation"/>
    <property type="evidence" value="ECO:0007669"/>
    <property type="project" value="UniProtKB-ARBA"/>
</dbReference>
<keyword evidence="7" id="KW-0865">Zymogen</keyword>
<keyword evidence="5 11" id="KW-0720">Serine protease</keyword>
<dbReference type="InterPro" id="IPR001254">
    <property type="entry name" value="Trypsin_dom"/>
</dbReference>
<evidence type="ECO:0000313" key="14">
    <source>
        <dbReference type="EMBL" id="JAD14075.1"/>
    </source>
</evidence>
<dbReference type="FunFam" id="2.40.10.10:FF:000028">
    <property type="entry name" value="Serine protease easter"/>
    <property type="match status" value="1"/>
</dbReference>
<dbReference type="PRINTS" id="PR00722">
    <property type="entry name" value="CHYMOTRYPSIN"/>
</dbReference>
<dbReference type="SMART" id="SM00020">
    <property type="entry name" value="Tryp_SPc"/>
    <property type="match status" value="1"/>
</dbReference>
<evidence type="ECO:0000256" key="3">
    <source>
        <dbReference type="ARBA" id="ARBA00022729"/>
    </source>
</evidence>
<keyword evidence="2" id="KW-0479">Metal-binding</keyword>
<reference evidence="14" key="2">
    <citation type="journal article" date="2015" name="Gigascience">
        <title>Reconstructing a comprehensive transcriptome assembly of a white-pupal translocated strain of the pest fruit fly Bactrocera cucurbitae.</title>
        <authorList>
            <person name="Sim S.B."/>
            <person name="Calla B."/>
            <person name="Hall B."/>
            <person name="DeRego T."/>
            <person name="Geib S.M."/>
        </authorList>
    </citation>
    <scope>NUCLEOTIDE SEQUENCE</scope>
</reference>
<dbReference type="CDD" id="cd00190">
    <property type="entry name" value="Tryp_SPc"/>
    <property type="match status" value="1"/>
</dbReference>
<evidence type="ECO:0000256" key="10">
    <source>
        <dbReference type="ARBA" id="ARBA00024195"/>
    </source>
</evidence>
<dbReference type="GO" id="GO:0006508">
    <property type="term" value="P:proteolysis"/>
    <property type="evidence" value="ECO:0007669"/>
    <property type="project" value="UniProtKB-KW"/>
</dbReference>
<keyword evidence="3 12" id="KW-0732">Signal</keyword>
<accession>A0A0A1XT19</accession>
<reference evidence="14" key="1">
    <citation type="submission" date="2014-11" db="EMBL/GenBank/DDBJ databases">
        <authorList>
            <person name="Geib S."/>
        </authorList>
    </citation>
    <scope>NUCLEOTIDE SEQUENCE</scope>
</reference>
<keyword evidence="8" id="KW-1015">Disulfide bond</keyword>
<evidence type="ECO:0000256" key="2">
    <source>
        <dbReference type="ARBA" id="ARBA00022723"/>
    </source>
</evidence>
<evidence type="ECO:0000256" key="1">
    <source>
        <dbReference type="ARBA" id="ARBA00022670"/>
    </source>
</evidence>
<dbReference type="InterPro" id="IPR001314">
    <property type="entry name" value="Peptidase_S1A"/>
</dbReference>
<keyword evidence="12" id="KW-0964">Secreted</keyword>
<proteinExistence type="inferred from homology"/>
<comment type="similarity">
    <text evidence="10 12">Belongs to the peptidase S1 family. CLIP subfamily.</text>
</comment>
<dbReference type="GO" id="GO:0046872">
    <property type="term" value="F:metal ion binding"/>
    <property type="evidence" value="ECO:0007669"/>
    <property type="project" value="UniProtKB-KW"/>
</dbReference>
<keyword evidence="1 11" id="KW-0645">Protease</keyword>
<evidence type="ECO:0000256" key="9">
    <source>
        <dbReference type="ARBA" id="ARBA00023180"/>
    </source>
</evidence>
<evidence type="ECO:0000256" key="5">
    <source>
        <dbReference type="ARBA" id="ARBA00022825"/>
    </source>
</evidence>
<name>A0A0A1XT19_ZEUCU</name>
<dbReference type="PANTHER" id="PTHR24256">
    <property type="entry name" value="TRYPTASE-RELATED"/>
    <property type="match status" value="1"/>
</dbReference>
<evidence type="ECO:0000259" key="13">
    <source>
        <dbReference type="PROSITE" id="PS50240"/>
    </source>
</evidence>